<dbReference type="AlphaFoldDB" id="A0A0Q9YRQ5"/>
<dbReference type="RefSeq" id="WP_200953410.1">
    <property type="nucleotide sequence ID" value="NZ_LKHV02000001.1"/>
</dbReference>
<dbReference type="Gene3D" id="3.40.50.1100">
    <property type="match status" value="2"/>
</dbReference>
<dbReference type="PATRIC" id="fig|1590042.3.peg.635"/>
<dbReference type="PANTHER" id="PTHR48078">
    <property type="entry name" value="THREONINE DEHYDRATASE, MITOCHONDRIAL-RELATED"/>
    <property type="match status" value="1"/>
</dbReference>
<dbReference type="InterPro" id="IPR050147">
    <property type="entry name" value="Ser/Thr_Dehydratase"/>
</dbReference>
<evidence type="ECO:0000259" key="5">
    <source>
        <dbReference type="Pfam" id="PF00291"/>
    </source>
</evidence>
<dbReference type="InterPro" id="IPR000634">
    <property type="entry name" value="Ser/Thr_deHydtase_PyrdxlP-BS"/>
</dbReference>
<dbReference type="EMBL" id="LKHV01000002">
    <property type="protein sequence ID" value="KRG19604.1"/>
    <property type="molecule type" value="Genomic_DNA"/>
</dbReference>
<dbReference type="Pfam" id="PF00291">
    <property type="entry name" value="PALP"/>
    <property type="match status" value="1"/>
</dbReference>
<dbReference type="EMBL" id="LKHV02000001">
    <property type="protein sequence ID" value="MCS5707601.1"/>
    <property type="molecule type" value="Genomic_DNA"/>
</dbReference>
<gene>
    <name evidence="6" type="primary">tdcB_1</name>
    <name evidence="7" type="ORF">CC99x_001645</name>
    <name evidence="6" type="ORF">CC99x_00617</name>
</gene>
<sequence length="333" mass="35865">MITLNPISLTSTQKIMITVSDIEVAHTRIKSFIRKTHSEKSILLSQHFGSSVYLKHEQLQKSGSFKLRGALNKILSLDKSIGERGIICASNGNHGLAVALAAKYAHYKATVFLSKTANTFNTHAIQSLGAKIVAVDGNCLAAETTARAFAQKENLSYISPYNDPLVIAGQGTLGIELNQDIKSIDNCFISVGGGGLISGIGLYLKAYNPDINIIACSPKNAPTLHHSLAQGKIIEVAESETLSDATAGNVEHDSITFELCKKIIDDFILVEESEIKAAMRLIAAKKRIIIEGAAAVAVAGLMQQSKNYRDKNNVVILCGRNIVLEKFCQAIQS</sequence>
<keyword evidence="4 6" id="KW-0456">Lyase</keyword>
<dbReference type="InterPro" id="IPR001926">
    <property type="entry name" value="TrpB-like_PALP"/>
</dbReference>
<protein>
    <submittedName>
        <fullName evidence="6">L-threonine dehydratase catabolic TdcB</fullName>
        <ecNumber evidence="6">4.3.1.19</ecNumber>
    </submittedName>
    <submittedName>
        <fullName evidence="7">Threonine/serine dehydratase</fullName>
    </submittedName>
</protein>
<dbReference type="GO" id="GO:0006567">
    <property type="term" value="P:L-threonine catabolic process"/>
    <property type="evidence" value="ECO:0007669"/>
    <property type="project" value="TreeGrafter"/>
</dbReference>
<organism evidence="6">
    <name type="scientific">Candidatus Berkiella cookevillensis</name>
    <dbReference type="NCBI Taxonomy" id="437022"/>
    <lineage>
        <taxon>Bacteria</taxon>
        <taxon>Pseudomonadati</taxon>
        <taxon>Pseudomonadota</taxon>
        <taxon>Gammaproteobacteria</taxon>
        <taxon>Candidatus Berkiellales</taxon>
        <taxon>Candidatus Berkiellaceae</taxon>
        <taxon>Candidatus Berkiella</taxon>
    </lineage>
</organism>
<dbReference type="PROSITE" id="PS00165">
    <property type="entry name" value="DEHYDRATASE_SER_THR"/>
    <property type="match status" value="1"/>
</dbReference>
<dbReference type="FunFam" id="3.40.50.1100:FF:000005">
    <property type="entry name" value="Threonine dehydratase catabolic"/>
    <property type="match status" value="1"/>
</dbReference>
<dbReference type="GO" id="GO:0030170">
    <property type="term" value="F:pyridoxal phosphate binding"/>
    <property type="evidence" value="ECO:0007669"/>
    <property type="project" value="InterPro"/>
</dbReference>
<evidence type="ECO:0000313" key="7">
    <source>
        <dbReference type="EMBL" id="MCS5707601.1"/>
    </source>
</evidence>
<dbReference type="InterPro" id="IPR036052">
    <property type="entry name" value="TrpB-like_PALP_sf"/>
</dbReference>
<comment type="similarity">
    <text evidence="2">Belongs to the serine/threonine dehydratase family.</text>
</comment>
<evidence type="ECO:0000313" key="8">
    <source>
        <dbReference type="Proteomes" id="UP000051494"/>
    </source>
</evidence>
<reference evidence="7" key="3">
    <citation type="submission" date="2021-06" db="EMBL/GenBank/DDBJ databases">
        <title>Genomic Description and Analysis of Intracellular Bacteria, Candidatus Berkiella cookevillensis and Candidatus Berkiella aquae.</title>
        <authorList>
            <person name="Kidane D.T."/>
            <person name="Mehari Y.T."/>
            <person name="Rice F.C."/>
            <person name="Arivett B.A."/>
            <person name="Farone A.L."/>
            <person name="Berk S.G."/>
            <person name="Farone M.B."/>
        </authorList>
    </citation>
    <scope>NUCLEOTIDE SEQUENCE</scope>
    <source>
        <strain evidence="7">CC99</strain>
    </source>
</reference>
<evidence type="ECO:0000313" key="6">
    <source>
        <dbReference type="EMBL" id="KRG19604.1"/>
    </source>
</evidence>
<evidence type="ECO:0000256" key="2">
    <source>
        <dbReference type="ARBA" id="ARBA00010869"/>
    </source>
</evidence>
<keyword evidence="8" id="KW-1185">Reference proteome</keyword>
<dbReference type="PANTHER" id="PTHR48078:SF6">
    <property type="entry name" value="L-THREONINE DEHYDRATASE CATABOLIC TDCB"/>
    <property type="match status" value="1"/>
</dbReference>
<dbReference type="EC" id="4.3.1.19" evidence="6"/>
<keyword evidence="3" id="KW-0663">Pyridoxal phosphate</keyword>
<dbReference type="GO" id="GO:0003941">
    <property type="term" value="F:L-serine ammonia-lyase activity"/>
    <property type="evidence" value="ECO:0007669"/>
    <property type="project" value="TreeGrafter"/>
</dbReference>
<dbReference type="GO" id="GO:0006565">
    <property type="term" value="P:L-serine catabolic process"/>
    <property type="evidence" value="ECO:0007669"/>
    <property type="project" value="TreeGrafter"/>
</dbReference>
<evidence type="ECO:0000256" key="1">
    <source>
        <dbReference type="ARBA" id="ARBA00001933"/>
    </source>
</evidence>
<dbReference type="Proteomes" id="UP000051494">
    <property type="component" value="Unassembled WGS sequence"/>
</dbReference>
<dbReference type="NCBIfam" id="NF005292">
    <property type="entry name" value="PRK06815.1"/>
    <property type="match status" value="1"/>
</dbReference>
<proteinExistence type="inferred from homology"/>
<comment type="cofactor">
    <cofactor evidence="1">
        <name>pyridoxal 5'-phosphate</name>
        <dbReference type="ChEBI" id="CHEBI:597326"/>
    </cofactor>
</comment>
<accession>A0A0Q9YRQ5</accession>
<reference evidence="7" key="2">
    <citation type="journal article" date="2016" name="Genome Announc.">
        <title>Draft Genome Sequences of Two Novel Amoeba-Resistant Intranuclear Bacteria, 'Candidatus Berkiella cookevillensis' and 'Candidatus Berkiella aquae'.</title>
        <authorList>
            <person name="Mehari Y.T."/>
            <person name="Arivett B.A."/>
            <person name="Farone A.L."/>
            <person name="Gunderson J.H."/>
            <person name="Farone M.B."/>
        </authorList>
    </citation>
    <scope>NUCLEOTIDE SEQUENCE</scope>
    <source>
        <strain evidence="7">CC99</strain>
    </source>
</reference>
<dbReference type="GO" id="GO:0009097">
    <property type="term" value="P:isoleucine biosynthetic process"/>
    <property type="evidence" value="ECO:0007669"/>
    <property type="project" value="TreeGrafter"/>
</dbReference>
<dbReference type="SUPFAM" id="SSF53686">
    <property type="entry name" value="Tryptophan synthase beta subunit-like PLP-dependent enzymes"/>
    <property type="match status" value="1"/>
</dbReference>
<dbReference type="GO" id="GO:0004794">
    <property type="term" value="F:threonine deaminase activity"/>
    <property type="evidence" value="ECO:0007669"/>
    <property type="project" value="UniProtKB-EC"/>
</dbReference>
<evidence type="ECO:0000256" key="3">
    <source>
        <dbReference type="ARBA" id="ARBA00022898"/>
    </source>
</evidence>
<comment type="caution">
    <text evidence="6">The sequence shown here is derived from an EMBL/GenBank/DDBJ whole genome shotgun (WGS) entry which is preliminary data.</text>
</comment>
<feature type="domain" description="Tryptophan synthase beta chain-like PALP" evidence="5">
    <location>
        <begin position="31"/>
        <end position="319"/>
    </location>
</feature>
<name>A0A0Q9YRQ5_9GAMM</name>
<dbReference type="STRING" id="437022.CC99x_00617"/>
<reference evidence="6" key="1">
    <citation type="submission" date="2015-09" db="EMBL/GenBank/DDBJ databases">
        <title>Draft Genome Sequences of Two Novel Amoeba-resistant Intranuclear Bacteria, Candidatus Berkiella cookevillensis and Candidatus Berkiella aquae.</title>
        <authorList>
            <person name="Mehari Y.T."/>
            <person name="Arivett B.A."/>
            <person name="Farone A.L."/>
            <person name="Gunderson J.H."/>
            <person name="Farone M.B."/>
        </authorList>
    </citation>
    <scope>NUCLEOTIDE SEQUENCE [LARGE SCALE GENOMIC DNA]</scope>
    <source>
        <strain evidence="6">CC99</strain>
    </source>
</reference>
<evidence type="ECO:0000256" key="4">
    <source>
        <dbReference type="ARBA" id="ARBA00023239"/>
    </source>
</evidence>